<keyword evidence="1" id="KW-0472">Membrane</keyword>
<sequence length="51" mass="5734">MGVVSDLYIKRGHDEFLSESCTNHSGFVKSMEQSMILFSAVFPFLLHGVIK</sequence>
<feature type="transmembrane region" description="Helical" evidence="1">
    <location>
        <begin position="33"/>
        <end position="50"/>
    </location>
</feature>
<gene>
    <name evidence="2" type="ORF">KIN20_026443</name>
</gene>
<comment type="caution">
    <text evidence="2">The sequence shown here is derived from an EMBL/GenBank/DDBJ whole genome shotgun (WGS) entry which is preliminary data.</text>
</comment>
<proteinExistence type="predicted"/>
<evidence type="ECO:0000313" key="2">
    <source>
        <dbReference type="EMBL" id="KAJ1365954.1"/>
    </source>
</evidence>
<dbReference type="EMBL" id="JAHQIW010005416">
    <property type="protein sequence ID" value="KAJ1365954.1"/>
    <property type="molecule type" value="Genomic_DNA"/>
</dbReference>
<dbReference type="AlphaFoldDB" id="A0AAD5QY56"/>
<keyword evidence="1" id="KW-0812">Transmembrane</keyword>
<reference evidence="2" key="1">
    <citation type="submission" date="2021-06" db="EMBL/GenBank/DDBJ databases">
        <title>Parelaphostrongylus tenuis whole genome reference sequence.</title>
        <authorList>
            <person name="Garwood T.J."/>
            <person name="Larsen P.A."/>
            <person name="Fountain-Jones N.M."/>
            <person name="Garbe J.R."/>
            <person name="Macchietto M.G."/>
            <person name="Kania S.A."/>
            <person name="Gerhold R.W."/>
            <person name="Richards J.E."/>
            <person name="Wolf T.M."/>
        </authorList>
    </citation>
    <scope>NUCLEOTIDE SEQUENCE</scope>
    <source>
        <strain evidence="2">MNPRO001-30</strain>
        <tissue evidence="2">Meninges</tissue>
    </source>
</reference>
<accession>A0AAD5QY56</accession>
<evidence type="ECO:0000256" key="1">
    <source>
        <dbReference type="SAM" id="Phobius"/>
    </source>
</evidence>
<keyword evidence="1" id="KW-1133">Transmembrane helix</keyword>
<keyword evidence="3" id="KW-1185">Reference proteome</keyword>
<organism evidence="2 3">
    <name type="scientific">Parelaphostrongylus tenuis</name>
    <name type="common">Meningeal worm</name>
    <dbReference type="NCBI Taxonomy" id="148309"/>
    <lineage>
        <taxon>Eukaryota</taxon>
        <taxon>Metazoa</taxon>
        <taxon>Ecdysozoa</taxon>
        <taxon>Nematoda</taxon>
        <taxon>Chromadorea</taxon>
        <taxon>Rhabditida</taxon>
        <taxon>Rhabditina</taxon>
        <taxon>Rhabditomorpha</taxon>
        <taxon>Strongyloidea</taxon>
        <taxon>Metastrongylidae</taxon>
        <taxon>Parelaphostrongylus</taxon>
    </lineage>
</organism>
<name>A0AAD5QY56_PARTN</name>
<protein>
    <submittedName>
        <fullName evidence="2">Uncharacterized protein</fullName>
    </submittedName>
</protein>
<evidence type="ECO:0000313" key="3">
    <source>
        <dbReference type="Proteomes" id="UP001196413"/>
    </source>
</evidence>
<dbReference type="Proteomes" id="UP001196413">
    <property type="component" value="Unassembled WGS sequence"/>
</dbReference>